<comment type="pathway">
    <text evidence="1 7">Glycan metabolism; pectin degradation; 2-dehydro-3-deoxy-D-gluconate from pectin: step 1/5.</text>
</comment>
<dbReference type="GO" id="GO:0045490">
    <property type="term" value="P:pectin catabolic process"/>
    <property type="evidence" value="ECO:0007669"/>
    <property type="project" value="UniProtKB-UniRule"/>
</dbReference>
<dbReference type="Gene3D" id="2.160.20.10">
    <property type="entry name" value="Single-stranded right-handed beta-helix, Pectin lyase-like"/>
    <property type="match status" value="1"/>
</dbReference>
<comment type="similarity">
    <text evidence="3">In the C-terminal section; belongs to the pectinesterase family.</text>
</comment>
<evidence type="ECO:0000313" key="9">
    <source>
        <dbReference type="EMBL" id="KAI3871215.1"/>
    </source>
</evidence>
<dbReference type="InterPro" id="IPR012334">
    <property type="entry name" value="Pectin_lyas_fold"/>
</dbReference>
<name>A0AAD4S8L9_9MAGN</name>
<dbReference type="GO" id="GO:0004857">
    <property type="term" value="F:enzyme inhibitor activity"/>
    <property type="evidence" value="ECO:0007669"/>
    <property type="project" value="InterPro"/>
</dbReference>
<evidence type="ECO:0000256" key="5">
    <source>
        <dbReference type="ARBA" id="ARBA00023085"/>
    </source>
</evidence>
<feature type="active site" evidence="6">
    <location>
        <position position="396"/>
    </location>
</feature>
<keyword evidence="10" id="KW-1185">Reference proteome</keyword>
<dbReference type="PANTHER" id="PTHR31707">
    <property type="entry name" value="PECTINESTERASE"/>
    <property type="match status" value="1"/>
</dbReference>
<comment type="caution">
    <text evidence="9">The sequence shown here is derived from an EMBL/GenBank/DDBJ whole genome shotgun (WGS) entry which is preliminary data.</text>
</comment>
<evidence type="ECO:0000256" key="4">
    <source>
        <dbReference type="ARBA" id="ARBA00022801"/>
    </source>
</evidence>
<evidence type="ECO:0000256" key="6">
    <source>
        <dbReference type="PROSITE-ProRule" id="PRU10040"/>
    </source>
</evidence>
<dbReference type="SUPFAM" id="SSF101148">
    <property type="entry name" value="Plant invertase/pectin methylesterase inhibitor"/>
    <property type="match status" value="1"/>
</dbReference>
<keyword evidence="7" id="KW-0732">Signal</keyword>
<protein>
    <recommendedName>
        <fullName evidence="7">Pectinesterase</fullName>
        <ecNumber evidence="7">3.1.1.11</ecNumber>
    </recommendedName>
</protein>
<dbReference type="SUPFAM" id="SSF51126">
    <property type="entry name" value="Pectin lyase-like"/>
    <property type="match status" value="1"/>
</dbReference>
<sequence>MASILSKTTTFLVVLLYASFVFATTTLAKNSNSFTISPSPSTLDNTHFPLIKSICEPTPYPDLCFNSLKFSISININPNIISLLLPILQTAISEAGKLTNVFTNVVNNGIVEKQIGTLQDCRELHQISISALQKTVSLMQSSKTPNKRQLADANAFLSAAITNKNTCLEGLESATGPFKPALVNSITATYKHVSNSLSILANTDGKSKAQAHVKTNNRRLLGFPKWLSRKSRRILEDSDNEYDPSDIITVAKDGSGNFSRINDAVEFAPSDKFDRTIIYVKEGVYHENVYIPKDKTNLVFLGDGSDVTVISGKRSVAGGYTTFRSATFAVAGNGFLARDITFENTAGPEKHQAVALRINADLAAVYHCNINGYQDTLYAHSYRQFYTECNISGTVDFIFGNAAVVFQACNIIARLPMDRQFNALTASGRDSPDENTGISIQNCSILASEDLLGSNRTVKSYLGRPWKLYATTVVMESYIDDLIHPLGWREWADDLSLDTLYYGEYDNTGPGSGTDNRVTWPGYKVMDYDDALHFTVSELITGDEWLESTEFPYQNGI</sequence>
<dbReference type="GO" id="GO:0042545">
    <property type="term" value="P:cell wall modification"/>
    <property type="evidence" value="ECO:0007669"/>
    <property type="project" value="UniProtKB-UniRule"/>
</dbReference>
<evidence type="ECO:0000313" key="10">
    <source>
        <dbReference type="Proteomes" id="UP001202328"/>
    </source>
</evidence>
<evidence type="ECO:0000256" key="7">
    <source>
        <dbReference type="RuleBase" id="RU000589"/>
    </source>
</evidence>
<organism evidence="9 10">
    <name type="scientific">Papaver atlanticum</name>
    <dbReference type="NCBI Taxonomy" id="357466"/>
    <lineage>
        <taxon>Eukaryota</taxon>
        <taxon>Viridiplantae</taxon>
        <taxon>Streptophyta</taxon>
        <taxon>Embryophyta</taxon>
        <taxon>Tracheophyta</taxon>
        <taxon>Spermatophyta</taxon>
        <taxon>Magnoliopsida</taxon>
        <taxon>Ranunculales</taxon>
        <taxon>Papaveraceae</taxon>
        <taxon>Papaveroideae</taxon>
        <taxon>Papaver</taxon>
    </lineage>
</organism>
<comment type="catalytic activity">
    <reaction evidence="7">
        <text>[(1-&gt;4)-alpha-D-galacturonosyl methyl ester](n) + n H2O = [(1-&gt;4)-alpha-D-galacturonosyl](n) + n methanol + n H(+)</text>
        <dbReference type="Rhea" id="RHEA:22380"/>
        <dbReference type="Rhea" id="RHEA-COMP:14570"/>
        <dbReference type="Rhea" id="RHEA-COMP:14573"/>
        <dbReference type="ChEBI" id="CHEBI:15377"/>
        <dbReference type="ChEBI" id="CHEBI:15378"/>
        <dbReference type="ChEBI" id="CHEBI:17790"/>
        <dbReference type="ChEBI" id="CHEBI:140522"/>
        <dbReference type="ChEBI" id="CHEBI:140523"/>
        <dbReference type="EC" id="3.1.1.11"/>
    </reaction>
</comment>
<keyword evidence="5 7" id="KW-0063">Aspartyl esterase</keyword>
<dbReference type="AlphaFoldDB" id="A0AAD4S8L9"/>
<feature type="domain" description="Pectinesterase inhibitor" evidence="8">
    <location>
        <begin position="46"/>
        <end position="199"/>
    </location>
</feature>
<dbReference type="InterPro" id="IPR033131">
    <property type="entry name" value="Pectinesterase_Asp_AS"/>
</dbReference>
<dbReference type="PROSITE" id="PS00503">
    <property type="entry name" value="PECTINESTERASE_2"/>
    <property type="match status" value="1"/>
</dbReference>
<dbReference type="NCBIfam" id="TIGR01614">
    <property type="entry name" value="PME_inhib"/>
    <property type="match status" value="1"/>
</dbReference>
<dbReference type="EMBL" id="JAJJMB010013076">
    <property type="protein sequence ID" value="KAI3871215.1"/>
    <property type="molecule type" value="Genomic_DNA"/>
</dbReference>
<dbReference type="SMART" id="SM00856">
    <property type="entry name" value="PMEI"/>
    <property type="match status" value="1"/>
</dbReference>
<gene>
    <name evidence="9" type="ORF">MKW98_015115</name>
</gene>
<dbReference type="CDD" id="cd15798">
    <property type="entry name" value="PMEI-like_3"/>
    <property type="match status" value="1"/>
</dbReference>
<reference evidence="9" key="1">
    <citation type="submission" date="2022-04" db="EMBL/GenBank/DDBJ databases">
        <title>A functionally conserved STORR gene fusion in Papaver species that diverged 16.8 million years ago.</title>
        <authorList>
            <person name="Catania T."/>
        </authorList>
    </citation>
    <scope>NUCLEOTIDE SEQUENCE</scope>
    <source>
        <strain evidence="9">S-188037</strain>
    </source>
</reference>
<dbReference type="InterPro" id="IPR035513">
    <property type="entry name" value="Invertase/methylesterase_inhib"/>
</dbReference>
<evidence type="ECO:0000256" key="3">
    <source>
        <dbReference type="ARBA" id="ARBA00007786"/>
    </source>
</evidence>
<feature type="chain" id="PRO_5041767552" description="Pectinesterase" evidence="7">
    <location>
        <begin position="24"/>
        <end position="557"/>
    </location>
</feature>
<keyword evidence="4 7" id="KW-0378">Hydrolase</keyword>
<dbReference type="Pfam" id="PF04043">
    <property type="entry name" value="PMEI"/>
    <property type="match status" value="1"/>
</dbReference>
<dbReference type="InterPro" id="IPR006501">
    <property type="entry name" value="Pectinesterase_inhib_dom"/>
</dbReference>
<dbReference type="FunFam" id="2.160.20.10:FF:000001">
    <property type="entry name" value="Pectinesterase"/>
    <property type="match status" value="1"/>
</dbReference>
<accession>A0AAD4S8L9</accession>
<evidence type="ECO:0000256" key="1">
    <source>
        <dbReference type="ARBA" id="ARBA00005184"/>
    </source>
</evidence>
<dbReference type="GO" id="GO:0030599">
    <property type="term" value="F:pectinesterase activity"/>
    <property type="evidence" value="ECO:0007669"/>
    <property type="project" value="UniProtKB-UniRule"/>
</dbReference>
<dbReference type="InterPro" id="IPR000070">
    <property type="entry name" value="Pectinesterase_cat"/>
</dbReference>
<dbReference type="Proteomes" id="UP001202328">
    <property type="component" value="Unassembled WGS sequence"/>
</dbReference>
<dbReference type="Gene3D" id="1.20.140.40">
    <property type="entry name" value="Invertase/pectin methylesterase inhibitor family protein"/>
    <property type="match status" value="1"/>
</dbReference>
<evidence type="ECO:0000259" key="8">
    <source>
        <dbReference type="SMART" id="SM00856"/>
    </source>
</evidence>
<feature type="signal peptide" evidence="7">
    <location>
        <begin position="1"/>
        <end position="23"/>
    </location>
</feature>
<comment type="similarity">
    <text evidence="2">In the N-terminal section; belongs to the PMEI family.</text>
</comment>
<dbReference type="EC" id="3.1.1.11" evidence="7"/>
<dbReference type="InterPro" id="IPR011050">
    <property type="entry name" value="Pectin_lyase_fold/virulence"/>
</dbReference>
<dbReference type="Pfam" id="PF01095">
    <property type="entry name" value="Pectinesterase"/>
    <property type="match status" value="1"/>
</dbReference>
<proteinExistence type="inferred from homology"/>
<evidence type="ECO:0000256" key="2">
    <source>
        <dbReference type="ARBA" id="ARBA00006027"/>
    </source>
</evidence>